<dbReference type="InterPro" id="IPR001173">
    <property type="entry name" value="Glyco_trans_2-like"/>
</dbReference>
<dbReference type="PANTHER" id="PTHR43179">
    <property type="entry name" value="RHAMNOSYLTRANSFERASE WBBL"/>
    <property type="match status" value="1"/>
</dbReference>
<dbReference type="AlphaFoldDB" id="A0A532UTW8"/>
<evidence type="ECO:0000313" key="4">
    <source>
        <dbReference type="Proteomes" id="UP000319619"/>
    </source>
</evidence>
<comment type="caution">
    <text evidence="3">The sequence shown here is derived from an EMBL/GenBank/DDBJ whole genome shotgun (WGS) entry which is preliminary data.</text>
</comment>
<evidence type="ECO:0000313" key="3">
    <source>
        <dbReference type="EMBL" id="TKJ38390.1"/>
    </source>
</evidence>
<dbReference type="InterPro" id="IPR029044">
    <property type="entry name" value="Nucleotide-diphossugar_trans"/>
</dbReference>
<dbReference type="Proteomes" id="UP000319619">
    <property type="component" value="Unassembled WGS sequence"/>
</dbReference>
<dbReference type="PANTHER" id="PTHR43179:SF7">
    <property type="entry name" value="RHAMNOSYLTRANSFERASE WBBL"/>
    <property type="match status" value="1"/>
</dbReference>
<feature type="domain" description="Glycosyltransferase 2-like" evidence="2">
    <location>
        <begin position="7"/>
        <end position="192"/>
    </location>
</feature>
<feature type="transmembrane region" description="Helical" evidence="1">
    <location>
        <begin position="353"/>
        <end position="373"/>
    </location>
</feature>
<dbReference type="CDD" id="cd04186">
    <property type="entry name" value="GT_2_like_c"/>
    <property type="match status" value="1"/>
</dbReference>
<protein>
    <recommendedName>
        <fullName evidence="2">Glycosyltransferase 2-like domain-containing protein</fullName>
    </recommendedName>
</protein>
<evidence type="ECO:0000256" key="1">
    <source>
        <dbReference type="SAM" id="Phobius"/>
    </source>
</evidence>
<reference evidence="3 4" key="1">
    <citation type="submission" date="2017-06" db="EMBL/GenBank/DDBJ databases">
        <title>Novel microbial phyla capable of carbon fixation and sulfur reduction in deep-sea sediments.</title>
        <authorList>
            <person name="Huang J."/>
            <person name="Baker B."/>
            <person name="Wang Y."/>
        </authorList>
    </citation>
    <scope>NUCLEOTIDE SEQUENCE [LARGE SCALE GENOMIC DNA]</scope>
    <source>
        <strain evidence="3">B3_LCP</strain>
    </source>
</reference>
<proteinExistence type="predicted"/>
<dbReference type="SUPFAM" id="SSF53448">
    <property type="entry name" value="Nucleotide-diphospho-sugar transferases"/>
    <property type="match status" value="1"/>
</dbReference>
<keyword evidence="1" id="KW-0472">Membrane</keyword>
<dbReference type="Gene3D" id="3.90.550.10">
    <property type="entry name" value="Spore Coat Polysaccharide Biosynthesis Protein SpsA, Chain A"/>
    <property type="match status" value="1"/>
</dbReference>
<dbReference type="Pfam" id="PF13727">
    <property type="entry name" value="CoA_binding_3"/>
    <property type="match status" value="1"/>
</dbReference>
<organism evidence="3 4">
    <name type="scientific">candidate division LCP-89 bacterium B3_LCP</name>
    <dbReference type="NCBI Taxonomy" id="2012998"/>
    <lineage>
        <taxon>Bacteria</taxon>
        <taxon>Pseudomonadati</taxon>
        <taxon>Bacteria division LCP-89</taxon>
    </lineage>
</organism>
<keyword evidence="1" id="KW-1133">Transmembrane helix</keyword>
<dbReference type="Pfam" id="PF00535">
    <property type="entry name" value="Glycos_transf_2"/>
    <property type="match status" value="1"/>
</dbReference>
<gene>
    <name evidence="3" type="ORF">CEE37_12790</name>
</gene>
<feature type="transmembrane region" description="Helical" evidence="1">
    <location>
        <begin position="321"/>
        <end position="341"/>
    </location>
</feature>
<keyword evidence="1" id="KW-0812">Transmembrane</keyword>
<feature type="transmembrane region" description="Helical" evidence="1">
    <location>
        <begin position="379"/>
        <end position="398"/>
    </location>
</feature>
<name>A0A532UTW8_UNCL8</name>
<sequence>MDRVDITVVIVNFNVRPFLDQCLQSIQKACGGLTVEIIVVDNASGDDSVEFVKGHYPDVILIENGENVGFAKANNQAFNIANGEAVLILNPDSFVQEDTLQILFDSLKSSKFIGAVGPKIIMPDGRFEPRSMRGFPTPWAAFSYLSGLASLFPRSPVFSRYLLTHRDPDREHEVDALSGSCMMVRRTLLEELDGFDGDYFMYGEDLDLCYRIRKKGYRVLYNPQTQIVHFKGESTRRSNIDKGYYFHQAMRLFVEKNLAGSVSHFARGLITLGFFFQDVEKKLAKLFQNIAVPCVDLLLLNIFALTGYWIRFGNPVFDPVIWLVISIFSVFYLASGFYFGIYGARKFSGRKALYSAVVSAIVASTFTYFFRQWAFSRFVVLWFGILMMLSMPGWRILFRNFVRKKSKSAVRSFIKRKTLIVGTDKLGRRIGDQLSCNPKSELEPVGYVDFSEDGAGKIISGIPVIGHVGELDRLIGLEGIQEVVFSTAEVPYERIIRLIQSLNNQKLNFKIIPSQNGDERDEITFLRLEFASIKSRTNTNNDIKS</sequence>
<feature type="transmembrane region" description="Helical" evidence="1">
    <location>
        <begin position="290"/>
        <end position="309"/>
    </location>
</feature>
<evidence type="ECO:0000259" key="2">
    <source>
        <dbReference type="Pfam" id="PF00535"/>
    </source>
</evidence>
<accession>A0A532UTW8</accession>
<dbReference type="Gene3D" id="3.40.50.720">
    <property type="entry name" value="NAD(P)-binding Rossmann-like Domain"/>
    <property type="match status" value="1"/>
</dbReference>
<dbReference type="EMBL" id="NJBN01000010">
    <property type="protein sequence ID" value="TKJ38390.1"/>
    <property type="molecule type" value="Genomic_DNA"/>
</dbReference>